<dbReference type="InterPro" id="IPR003594">
    <property type="entry name" value="HATPase_dom"/>
</dbReference>
<organism evidence="18 19">
    <name type="scientific">Cohnella abietis</name>
    <dbReference type="NCBI Taxonomy" id="2507935"/>
    <lineage>
        <taxon>Bacteria</taxon>
        <taxon>Bacillati</taxon>
        <taxon>Bacillota</taxon>
        <taxon>Bacilli</taxon>
        <taxon>Bacillales</taxon>
        <taxon>Paenibacillaceae</taxon>
        <taxon>Cohnella</taxon>
    </lineage>
</organism>
<dbReference type="InterPro" id="IPR010559">
    <property type="entry name" value="Sig_transdc_His_kin_internal"/>
</dbReference>
<evidence type="ECO:0000313" key="18">
    <source>
        <dbReference type="EMBL" id="BBI33430.1"/>
    </source>
</evidence>
<keyword evidence="11 15" id="KW-1133">Transmembrane helix</keyword>
<dbReference type="EC" id="2.7.13.3" evidence="3"/>
<dbReference type="InterPro" id="IPR036890">
    <property type="entry name" value="HATPase_C_sf"/>
</dbReference>
<evidence type="ECO:0000259" key="16">
    <source>
        <dbReference type="PROSITE" id="PS50109"/>
    </source>
</evidence>
<protein>
    <recommendedName>
        <fullName evidence="3">histidine kinase</fullName>
        <ecNumber evidence="3">2.7.13.3</ecNumber>
    </recommendedName>
</protein>
<keyword evidence="13 15" id="KW-0472">Membrane</keyword>
<evidence type="ECO:0000313" key="19">
    <source>
        <dbReference type="Proteomes" id="UP000289856"/>
    </source>
</evidence>
<evidence type="ECO:0000256" key="9">
    <source>
        <dbReference type="ARBA" id="ARBA00022777"/>
    </source>
</evidence>
<dbReference type="CDD" id="cd06225">
    <property type="entry name" value="HAMP"/>
    <property type="match status" value="1"/>
</dbReference>
<keyword evidence="14" id="KW-0175">Coiled coil</keyword>
<evidence type="ECO:0000256" key="10">
    <source>
        <dbReference type="ARBA" id="ARBA00022840"/>
    </source>
</evidence>
<dbReference type="GO" id="GO:0000155">
    <property type="term" value="F:phosphorelay sensor kinase activity"/>
    <property type="evidence" value="ECO:0007669"/>
    <property type="project" value="InterPro"/>
</dbReference>
<dbReference type="GO" id="GO:0005886">
    <property type="term" value="C:plasma membrane"/>
    <property type="evidence" value="ECO:0007669"/>
    <property type="project" value="UniProtKB-SubCell"/>
</dbReference>
<dbReference type="Gene3D" id="3.30.450.20">
    <property type="entry name" value="PAS domain"/>
    <property type="match status" value="1"/>
</dbReference>
<feature type="transmembrane region" description="Helical" evidence="15">
    <location>
        <begin position="288"/>
        <end position="312"/>
    </location>
</feature>
<keyword evidence="6" id="KW-0808">Transferase</keyword>
<dbReference type="EMBL" id="AP019400">
    <property type="protein sequence ID" value="BBI33430.1"/>
    <property type="molecule type" value="Genomic_DNA"/>
</dbReference>
<dbReference type="PANTHER" id="PTHR34220:SF7">
    <property type="entry name" value="SENSOR HISTIDINE KINASE YPDA"/>
    <property type="match status" value="1"/>
</dbReference>
<dbReference type="SMART" id="SM00387">
    <property type="entry name" value="HATPase_c"/>
    <property type="match status" value="1"/>
</dbReference>
<keyword evidence="19" id="KW-1185">Reference proteome</keyword>
<dbReference type="PROSITE" id="PS50109">
    <property type="entry name" value="HIS_KIN"/>
    <property type="match status" value="1"/>
</dbReference>
<evidence type="ECO:0000256" key="1">
    <source>
        <dbReference type="ARBA" id="ARBA00000085"/>
    </source>
</evidence>
<evidence type="ECO:0000256" key="15">
    <source>
        <dbReference type="SAM" id="Phobius"/>
    </source>
</evidence>
<dbReference type="SUPFAM" id="SSF158472">
    <property type="entry name" value="HAMP domain-like"/>
    <property type="match status" value="1"/>
</dbReference>
<keyword evidence="9 18" id="KW-0418">Kinase</keyword>
<dbReference type="InterPro" id="IPR003660">
    <property type="entry name" value="HAMP_dom"/>
</dbReference>
<comment type="subcellular location">
    <subcellularLocation>
        <location evidence="2">Cell membrane</location>
        <topology evidence="2">Multi-pass membrane protein</topology>
    </subcellularLocation>
</comment>
<keyword evidence="12" id="KW-0902">Two-component regulatory system</keyword>
<keyword evidence="4" id="KW-1003">Cell membrane</keyword>
<feature type="coiled-coil region" evidence="14">
    <location>
        <begin position="346"/>
        <end position="373"/>
    </location>
</feature>
<feature type="domain" description="Histidine kinase" evidence="16">
    <location>
        <begin position="468"/>
        <end position="584"/>
    </location>
</feature>
<evidence type="ECO:0000256" key="11">
    <source>
        <dbReference type="ARBA" id="ARBA00022989"/>
    </source>
</evidence>
<dbReference type="GO" id="GO:0005524">
    <property type="term" value="F:ATP binding"/>
    <property type="evidence" value="ECO:0007669"/>
    <property type="project" value="UniProtKB-KW"/>
</dbReference>
<gene>
    <name evidence="18" type="ORF">KCTCHS21_28290</name>
</gene>
<accession>A0A3T1D5P9</accession>
<dbReference type="InterPro" id="IPR050640">
    <property type="entry name" value="Bact_2-comp_sensor_kinase"/>
</dbReference>
<evidence type="ECO:0000256" key="7">
    <source>
        <dbReference type="ARBA" id="ARBA00022692"/>
    </source>
</evidence>
<dbReference type="Gene3D" id="3.30.565.10">
    <property type="entry name" value="Histidine kinase-like ATPase, C-terminal domain"/>
    <property type="match status" value="1"/>
</dbReference>
<keyword evidence="5" id="KW-0597">Phosphoprotein</keyword>
<keyword evidence="8" id="KW-0547">Nucleotide-binding</keyword>
<name>A0A3T1D5P9_9BACL</name>
<comment type="catalytic activity">
    <reaction evidence="1">
        <text>ATP + protein L-histidine = ADP + protein N-phospho-L-histidine.</text>
        <dbReference type="EC" id="2.7.13.3"/>
    </reaction>
</comment>
<dbReference type="PROSITE" id="PS50885">
    <property type="entry name" value="HAMP"/>
    <property type="match status" value="1"/>
</dbReference>
<evidence type="ECO:0000256" key="3">
    <source>
        <dbReference type="ARBA" id="ARBA00012438"/>
    </source>
</evidence>
<evidence type="ECO:0000256" key="12">
    <source>
        <dbReference type="ARBA" id="ARBA00023012"/>
    </source>
</evidence>
<evidence type="ECO:0000259" key="17">
    <source>
        <dbReference type="PROSITE" id="PS50885"/>
    </source>
</evidence>
<dbReference type="RefSeq" id="WP_130609136.1">
    <property type="nucleotide sequence ID" value="NZ_AP019400.1"/>
</dbReference>
<dbReference type="AlphaFoldDB" id="A0A3T1D5P9"/>
<dbReference type="PANTHER" id="PTHR34220">
    <property type="entry name" value="SENSOR HISTIDINE KINASE YPDA"/>
    <property type="match status" value="1"/>
</dbReference>
<dbReference type="KEGG" id="cohn:KCTCHS21_28290"/>
<dbReference type="InterPro" id="IPR033479">
    <property type="entry name" value="dCache_1"/>
</dbReference>
<evidence type="ECO:0000256" key="6">
    <source>
        <dbReference type="ARBA" id="ARBA00022679"/>
    </source>
</evidence>
<evidence type="ECO:0000256" key="8">
    <source>
        <dbReference type="ARBA" id="ARBA00022741"/>
    </source>
</evidence>
<dbReference type="Proteomes" id="UP000289856">
    <property type="component" value="Chromosome"/>
</dbReference>
<evidence type="ECO:0000256" key="2">
    <source>
        <dbReference type="ARBA" id="ARBA00004651"/>
    </source>
</evidence>
<evidence type="ECO:0000256" key="5">
    <source>
        <dbReference type="ARBA" id="ARBA00022553"/>
    </source>
</evidence>
<dbReference type="Gene3D" id="6.10.340.10">
    <property type="match status" value="1"/>
</dbReference>
<dbReference type="Pfam" id="PF02518">
    <property type="entry name" value="HATPase_c"/>
    <property type="match status" value="1"/>
</dbReference>
<evidence type="ECO:0000256" key="13">
    <source>
        <dbReference type="ARBA" id="ARBA00023136"/>
    </source>
</evidence>
<evidence type="ECO:0000256" key="14">
    <source>
        <dbReference type="SAM" id="Coils"/>
    </source>
</evidence>
<keyword evidence="7 15" id="KW-0812">Transmembrane</keyword>
<keyword evidence="10" id="KW-0067">ATP-binding</keyword>
<proteinExistence type="predicted"/>
<sequence>MRHWLARSLKRKLSFLLLTSILVPLLSLGFFVYETAAMLTEEKSKQTGMNLLRQIDTNLEFVLQDVEGMSVFLIGQKDIQSYLDKDGIYGNKQTEIIGFLTNLLFSKEYISDITIYPQNGLSLLSTSTILHSGYYDKNGQNRHQFPAKSTKAWTSLYENKTTLGLKKVISFIRPIRDTNTFQEKGTLMISIDEEAISKYLKRSNIESSGFVVLLDNENRVISGSQRTWLNRYITEFYPGIEFNDGESGFGNYGAGTDKQTVLYYTVPKVGWKLVGFIPFREYTAQNRYVLLVTAAAVGVAIVLIAALILFFVQRVTRPLLSLTNYLRQVNPDEPFPTYTVTSYDEVGQLMHSYNKLSDRIERLTEQVKINESRKKEVDILALQSQINPHFLYNTLSSIHWMSLMNKDQKTAEMVSSLGDFLRFSLNQGLDYTPVKQEVDHARNYVRIQSIRYPDKFDVHFLIDPAMLDHKMLKLLLQPLIENALIHGLQKQEGKGKMYVHAGIQGDRLIFAVQDEGIGMDQDTLRKIEAGLNDTVEPHSGERGSYGLSNVHQRLLLHYDSESGLHIQSIAGKGTKVTFSIPIREEHS</sequence>
<dbReference type="SUPFAM" id="SSF55874">
    <property type="entry name" value="ATPase domain of HSP90 chaperone/DNA topoisomerase II/histidine kinase"/>
    <property type="match status" value="1"/>
</dbReference>
<dbReference type="OrthoDB" id="9776552at2"/>
<reference evidence="18 19" key="1">
    <citation type="submission" date="2019-01" db="EMBL/GenBank/DDBJ databases">
        <title>Complete genome sequence of Cohnella hallensis HS21 isolated from Korean fir (Abies koreana) rhizospheric soil.</title>
        <authorList>
            <person name="Jiang L."/>
            <person name="Kang S.W."/>
            <person name="Kim S."/>
            <person name="Jung J."/>
            <person name="Kim C.Y."/>
            <person name="Kim D.H."/>
            <person name="Kim S.W."/>
            <person name="Lee J."/>
        </authorList>
    </citation>
    <scope>NUCLEOTIDE SEQUENCE [LARGE SCALE GENOMIC DNA]</scope>
    <source>
        <strain evidence="18 19">HS21</strain>
    </source>
</reference>
<dbReference type="InterPro" id="IPR005467">
    <property type="entry name" value="His_kinase_dom"/>
</dbReference>
<feature type="domain" description="HAMP" evidence="17">
    <location>
        <begin position="313"/>
        <end position="365"/>
    </location>
</feature>
<evidence type="ECO:0000256" key="4">
    <source>
        <dbReference type="ARBA" id="ARBA00022475"/>
    </source>
</evidence>
<dbReference type="Pfam" id="PF02743">
    <property type="entry name" value="dCache_1"/>
    <property type="match status" value="1"/>
</dbReference>
<dbReference type="Pfam" id="PF06580">
    <property type="entry name" value="His_kinase"/>
    <property type="match status" value="1"/>
</dbReference>